<keyword evidence="2" id="KW-1185">Reference proteome</keyword>
<dbReference type="RefSeq" id="WP_142581605.1">
    <property type="nucleotide sequence ID" value="NZ_CABFPH010000004.1"/>
</dbReference>
<proteinExistence type="predicted"/>
<dbReference type="InterPro" id="IPR009061">
    <property type="entry name" value="DNA-bd_dom_put_sf"/>
</dbReference>
<evidence type="ECO:0008006" key="3">
    <source>
        <dbReference type="Google" id="ProtNLM"/>
    </source>
</evidence>
<gene>
    <name evidence="1" type="ORF">MET9862_00585</name>
</gene>
<reference evidence="1 2" key="1">
    <citation type="submission" date="2019-06" db="EMBL/GenBank/DDBJ databases">
        <authorList>
            <person name="Rodrigo-Torres L."/>
            <person name="Arahal R. D."/>
            <person name="Lucena T."/>
        </authorList>
    </citation>
    <scope>NUCLEOTIDE SEQUENCE [LARGE SCALE GENOMIC DNA]</scope>
    <source>
        <strain evidence="1 2">SB0023/3</strain>
    </source>
</reference>
<dbReference type="EMBL" id="CABFPH010000004">
    <property type="protein sequence ID" value="VUD70024.1"/>
    <property type="molecule type" value="Genomic_DNA"/>
</dbReference>
<sequence>MTSTQPPPLIRPAEFARLLGISTATLARMSASGRAPMPIRVSTRRLGYRRDEVDAFLTRTTASTA</sequence>
<accession>A0A509E8N4</accession>
<organism evidence="1 2">
    <name type="scientific">Methylobacterium symbioticum</name>
    <dbReference type="NCBI Taxonomy" id="2584084"/>
    <lineage>
        <taxon>Bacteria</taxon>
        <taxon>Pseudomonadati</taxon>
        <taxon>Pseudomonadota</taxon>
        <taxon>Alphaproteobacteria</taxon>
        <taxon>Hyphomicrobiales</taxon>
        <taxon>Methylobacteriaceae</taxon>
        <taxon>Methylobacterium</taxon>
    </lineage>
</organism>
<dbReference type="AlphaFoldDB" id="A0A509E8N4"/>
<protein>
    <recommendedName>
        <fullName evidence="3">Helix-turn-helix domain-containing protein</fullName>
    </recommendedName>
</protein>
<evidence type="ECO:0000313" key="2">
    <source>
        <dbReference type="Proteomes" id="UP000410984"/>
    </source>
</evidence>
<dbReference type="OrthoDB" id="9801242at2"/>
<evidence type="ECO:0000313" key="1">
    <source>
        <dbReference type="EMBL" id="VUD70024.1"/>
    </source>
</evidence>
<name>A0A509E8N4_9HYPH</name>
<dbReference type="SUPFAM" id="SSF46955">
    <property type="entry name" value="Putative DNA-binding domain"/>
    <property type="match status" value="1"/>
</dbReference>
<dbReference type="Proteomes" id="UP000410984">
    <property type="component" value="Unassembled WGS sequence"/>
</dbReference>